<reference evidence="2" key="1">
    <citation type="submission" date="2013-03" db="EMBL/GenBank/DDBJ databases">
        <title>The Genome Sequence of Anopheles minimus MINIMUS1.</title>
        <authorList>
            <consortium name="The Broad Institute Genomics Platform"/>
            <person name="Neafsey D.E."/>
            <person name="Walton C."/>
            <person name="Walker B."/>
            <person name="Young S.K."/>
            <person name="Zeng Q."/>
            <person name="Gargeya S."/>
            <person name="Fitzgerald M."/>
            <person name="Haas B."/>
            <person name="Abouelleil A."/>
            <person name="Allen A.W."/>
            <person name="Alvarado L."/>
            <person name="Arachchi H.M."/>
            <person name="Berlin A.M."/>
            <person name="Chapman S.B."/>
            <person name="Gainer-Dewar J."/>
            <person name="Goldberg J."/>
            <person name="Griggs A."/>
            <person name="Gujja S."/>
            <person name="Hansen M."/>
            <person name="Howarth C."/>
            <person name="Imamovic A."/>
            <person name="Ireland A."/>
            <person name="Larimer J."/>
            <person name="McCowan C."/>
            <person name="Murphy C."/>
            <person name="Pearson M."/>
            <person name="Poon T.W."/>
            <person name="Priest M."/>
            <person name="Roberts A."/>
            <person name="Saif S."/>
            <person name="Shea T."/>
            <person name="Sisk P."/>
            <person name="Sykes S."/>
            <person name="Wortman J."/>
            <person name="Nusbaum C."/>
            <person name="Birren B."/>
        </authorList>
    </citation>
    <scope>NUCLEOTIDE SEQUENCE [LARGE SCALE GENOMIC DNA]</scope>
    <source>
        <strain evidence="2">MINIMUS1</strain>
    </source>
</reference>
<evidence type="ECO:0000313" key="1">
    <source>
        <dbReference type="EnsemblMetazoa" id="AMIN014655-PA"/>
    </source>
</evidence>
<keyword evidence="2" id="KW-1185">Reference proteome</keyword>
<accession>A0A182WPR2</accession>
<evidence type="ECO:0000313" key="2">
    <source>
        <dbReference type="Proteomes" id="UP000075920"/>
    </source>
</evidence>
<protein>
    <submittedName>
        <fullName evidence="1">Uncharacterized protein</fullName>
    </submittedName>
</protein>
<proteinExistence type="predicted"/>
<reference evidence="1" key="2">
    <citation type="submission" date="2020-05" db="UniProtKB">
        <authorList>
            <consortium name="EnsemblMetazoa"/>
        </authorList>
    </citation>
    <scope>IDENTIFICATION</scope>
    <source>
        <strain evidence="1">MINIMUS1</strain>
    </source>
</reference>
<dbReference type="AlphaFoldDB" id="A0A182WPR2"/>
<dbReference type="EnsemblMetazoa" id="AMIN014655-RA">
    <property type="protein sequence ID" value="AMIN014655-PA"/>
    <property type="gene ID" value="AMIN014655"/>
</dbReference>
<dbReference type="VEuPathDB" id="VectorBase:AMIN014655"/>
<dbReference type="Proteomes" id="UP000075920">
    <property type="component" value="Unassembled WGS sequence"/>
</dbReference>
<name>A0A182WPR2_9DIPT</name>
<organism evidence="1 2">
    <name type="scientific">Anopheles minimus</name>
    <dbReference type="NCBI Taxonomy" id="112268"/>
    <lineage>
        <taxon>Eukaryota</taxon>
        <taxon>Metazoa</taxon>
        <taxon>Ecdysozoa</taxon>
        <taxon>Arthropoda</taxon>
        <taxon>Hexapoda</taxon>
        <taxon>Insecta</taxon>
        <taxon>Pterygota</taxon>
        <taxon>Neoptera</taxon>
        <taxon>Endopterygota</taxon>
        <taxon>Diptera</taxon>
        <taxon>Nematocera</taxon>
        <taxon>Culicoidea</taxon>
        <taxon>Culicidae</taxon>
        <taxon>Anophelinae</taxon>
        <taxon>Anopheles</taxon>
    </lineage>
</organism>
<sequence length="32" mass="3683">MPVLPQCPVSPFCQRVRRLTSGRNQQKKTPTE</sequence>